<evidence type="ECO:0000313" key="2">
    <source>
        <dbReference type="EMBL" id="RIA36005.1"/>
    </source>
</evidence>
<organism evidence="2 3">
    <name type="scientific">Ectopseudomonas oleovorans</name>
    <name type="common">Pseudomonas oleovorans</name>
    <dbReference type="NCBI Taxonomy" id="301"/>
    <lineage>
        <taxon>Bacteria</taxon>
        <taxon>Pseudomonadati</taxon>
        <taxon>Pseudomonadota</taxon>
        <taxon>Gammaproteobacteria</taxon>
        <taxon>Pseudomonadales</taxon>
        <taxon>Pseudomonadaceae</taxon>
        <taxon>Ectopseudomonas</taxon>
    </lineage>
</organism>
<reference evidence="2 3" key="1">
    <citation type="submission" date="2018-08" db="EMBL/GenBank/DDBJ databases">
        <title>Genome sequencing of rice bacterial endophytes.</title>
        <authorList>
            <person name="Venturi V."/>
        </authorList>
    </citation>
    <scope>NUCLEOTIDE SEQUENCE [LARGE SCALE GENOMIC DNA]</scope>
    <source>
        <strain evidence="2 3">E1205</strain>
    </source>
</reference>
<dbReference type="EMBL" id="QXDA01000001">
    <property type="protein sequence ID" value="RIA36005.1"/>
    <property type="molecule type" value="Genomic_DNA"/>
</dbReference>
<evidence type="ECO:0000256" key="1">
    <source>
        <dbReference type="SAM" id="Phobius"/>
    </source>
</evidence>
<sequence length="163" mass="17838">MHLPEQNSRSEPIRENMPLQIRGWQIERLGWYGLLLLVGLALGGLFSKGPLSDAQVVSEQGDLLLDYQRFARNGAQSQLIVTLEERSRLSIAGELLDGFSIDSIQPAPMSSASDGNGGLVLDFRVGAERTVVSIRLTANGVGSYRSTLHAADQQVELNQFIYP</sequence>
<evidence type="ECO:0000313" key="3">
    <source>
        <dbReference type="Proteomes" id="UP000265836"/>
    </source>
</evidence>
<keyword evidence="1" id="KW-0472">Membrane</keyword>
<keyword evidence="1" id="KW-0812">Transmembrane</keyword>
<name>A0A397NMQ4_ECTOL</name>
<keyword evidence="1" id="KW-1133">Transmembrane helix</keyword>
<accession>A0A397NMQ4</accession>
<protein>
    <submittedName>
        <fullName evidence="2">Uncharacterized protein</fullName>
    </submittedName>
</protein>
<proteinExistence type="predicted"/>
<comment type="caution">
    <text evidence="2">The sequence shown here is derived from an EMBL/GenBank/DDBJ whole genome shotgun (WGS) entry which is preliminary data.</text>
</comment>
<feature type="transmembrane region" description="Helical" evidence="1">
    <location>
        <begin position="29"/>
        <end position="46"/>
    </location>
</feature>
<dbReference type="RefSeq" id="WP_119691325.1">
    <property type="nucleotide sequence ID" value="NZ_QXDA01000001.1"/>
</dbReference>
<gene>
    <name evidence="2" type="ORF">DFO61_0461</name>
</gene>
<dbReference type="AlphaFoldDB" id="A0A397NMQ4"/>
<dbReference type="Proteomes" id="UP000265836">
    <property type="component" value="Unassembled WGS sequence"/>
</dbReference>